<dbReference type="InterPro" id="IPR036291">
    <property type="entry name" value="NAD(P)-bd_dom_sf"/>
</dbReference>
<dbReference type="KEGG" id="bman:114243322"/>
<dbReference type="AlphaFoldDB" id="A0A6J2JMQ8"/>
<dbReference type="GO" id="GO:0005739">
    <property type="term" value="C:mitochondrion"/>
    <property type="evidence" value="ECO:0007669"/>
    <property type="project" value="TreeGrafter"/>
</dbReference>
<dbReference type="SUPFAM" id="SSF50129">
    <property type="entry name" value="GroES-like"/>
    <property type="match status" value="1"/>
</dbReference>
<dbReference type="RefSeq" id="XP_028030577.1">
    <property type="nucleotide sequence ID" value="XM_028174776.1"/>
</dbReference>
<reference evidence="3 4" key="1">
    <citation type="submission" date="2025-04" db="UniProtKB">
        <authorList>
            <consortium name="RefSeq"/>
        </authorList>
    </citation>
    <scope>IDENTIFICATION</scope>
    <source>
        <tissue evidence="3 4">Silk gland</tissue>
    </source>
</reference>
<evidence type="ECO:0000313" key="2">
    <source>
        <dbReference type="Proteomes" id="UP000504629"/>
    </source>
</evidence>
<dbReference type="PANTHER" id="PTHR11695">
    <property type="entry name" value="ALCOHOL DEHYDROGENASE RELATED"/>
    <property type="match status" value="1"/>
</dbReference>
<evidence type="ECO:0000259" key="1">
    <source>
        <dbReference type="Pfam" id="PF08240"/>
    </source>
</evidence>
<dbReference type="GeneID" id="114243322"/>
<dbReference type="RefSeq" id="XP_028030578.1">
    <property type="nucleotide sequence ID" value="XM_028174777.1"/>
</dbReference>
<gene>
    <name evidence="3 4" type="primary">LOC114243322</name>
</gene>
<dbReference type="InterPro" id="IPR013154">
    <property type="entry name" value="ADH-like_N"/>
</dbReference>
<dbReference type="OrthoDB" id="48317at2759"/>
<feature type="domain" description="Alcohol dehydrogenase-like N-terminal" evidence="1">
    <location>
        <begin position="47"/>
        <end position="143"/>
    </location>
</feature>
<protein>
    <submittedName>
        <fullName evidence="3 4">Reticulon-4-interacting protein 1, mitochondrial</fullName>
    </submittedName>
</protein>
<proteinExistence type="predicted"/>
<sequence>MLGQQLRVAASHAEACTGRMRAWRIHAYGPTTELRLEEARVPPLRAPDEILVRVHASSVNPIDVAMIGGYGSKILNTLRTIESGEGIEFPLIAGRDFVGEVQRAGVGAKLKRGERIWGVIPPHRQGAHSEYVVVKNSWSGKAPSTLSDISAGGALYTGLTAASAVRGAGYGQRRGGRVLLLGLGGVGHAALQLLVYRQVQVVVGCAGELCERAMTLGASRALDRHAPDYDKLLEECGPYDAIIDCAGLGGWEAGARRWSFSRYVTLSSPLLRDTDARGLPLGLAAAACQLAGQTARALAARGAGGAARGPGGAVPHVRWAYFMPNADDIEMLRRLSESGEYTVAVEQVYPWWEGLAAYERMARGSARGKLILDFKAPPPPVANN</sequence>
<accession>A0A6J2JMQ8</accession>
<name>A0A6J2JMQ8_BOMMA</name>
<dbReference type="InterPro" id="IPR050700">
    <property type="entry name" value="YIM1/Zinc_Alcohol_DH_Fams"/>
</dbReference>
<dbReference type="PANTHER" id="PTHR11695:SF294">
    <property type="entry name" value="RETICULON-4-INTERACTING PROTEIN 1, MITOCHONDRIAL"/>
    <property type="match status" value="1"/>
</dbReference>
<keyword evidence="2" id="KW-1185">Reference proteome</keyword>
<dbReference type="InterPro" id="IPR011032">
    <property type="entry name" value="GroES-like_sf"/>
</dbReference>
<dbReference type="Proteomes" id="UP000504629">
    <property type="component" value="Unplaced"/>
</dbReference>
<dbReference type="Pfam" id="PF13602">
    <property type="entry name" value="ADH_zinc_N_2"/>
    <property type="match status" value="1"/>
</dbReference>
<dbReference type="SUPFAM" id="SSF51735">
    <property type="entry name" value="NAD(P)-binding Rossmann-fold domains"/>
    <property type="match status" value="1"/>
</dbReference>
<dbReference type="Pfam" id="PF08240">
    <property type="entry name" value="ADH_N"/>
    <property type="match status" value="1"/>
</dbReference>
<evidence type="ECO:0000313" key="3">
    <source>
        <dbReference type="RefSeq" id="XP_028030577.1"/>
    </source>
</evidence>
<evidence type="ECO:0000313" key="4">
    <source>
        <dbReference type="RefSeq" id="XP_028030578.1"/>
    </source>
</evidence>
<dbReference type="Gene3D" id="3.90.180.10">
    <property type="entry name" value="Medium-chain alcohol dehydrogenases, catalytic domain"/>
    <property type="match status" value="1"/>
</dbReference>
<organism evidence="2 4">
    <name type="scientific">Bombyx mandarina</name>
    <name type="common">Wild silk moth</name>
    <name type="synonym">Wild silkworm</name>
    <dbReference type="NCBI Taxonomy" id="7092"/>
    <lineage>
        <taxon>Eukaryota</taxon>
        <taxon>Metazoa</taxon>
        <taxon>Ecdysozoa</taxon>
        <taxon>Arthropoda</taxon>
        <taxon>Hexapoda</taxon>
        <taxon>Insecta</taxon>
        <taxon>Pterygota</taxon>
        <taxon>Neoptera</taxon>
        <taxon>Endopterygota</taxon>
        <taxon>Lepidoptera</taxon>
        <taxon>Glossata</taxon>
        <taxon>Ditrysia</taxon>
        <taxon>Bombycoidea</taxon>
        <taxon>Bombycidae</taxon>
        <taxon>Bombycinae</taxon>
        <taxon>Bombyx</taxon>
    </lineage>
</organism>
<dbReference type="Gene3D" id="3.40.50.720">
    <property type="entry name" value="NAD(P)-binding Rossmann-like Domain"/>
    <property type="match status" value="1"/>
</dbReference>